<dbReference type="EMBL" id="NCVQ01000004">
    <property type="protein sequence ID" value="PWZ31437.1"/>
    <property type="molecule type" value="Genomic_DNA"/>
</dbReference>
<dbReference type="Proteomes" id="UP000251960">
    <property type="component" value="Chromosome 3"/>
</dbReference>
<comment type="caution">
    <text evidence="1">The sequence shown here is derived from an EMBL/GenBank/DDBJ whole genome shotgun (WGS) entry which is preliminary data.</text>
</comment>
<evidence type="ECO:0000313" key="1">
    <source>
        <dbReference type="EMBL" id="PWZ31437.1"/>
    </source>
</evidence>
<organism evidence="1 2">
    <name type="scientific">Zea mays</name>
    <name type="common">Maize</name>
    <dbReference type="NCBI Taxonomy" id="4577"/>
    <lineage>
        <taxon>Eukaryota</taxon>
        <taxon>Viridiplantae</taxon>
        <taxon>Streptophyta</taxon>
        <taxon>Embryophyta</taxon>
        <taxon>Tracheophyta</taxon>
        <taxon>Spermatophyta</taxon>
        <taxon>Magnoliopsida</taxon>
        <taxon>Liliopsida</taxon>
        <taxon>Poales</taxon>
        <taxon>Poaceae</taxon>
        <taxon>PACMAD clade</taxon>
        <taxon>Panicoideae</taxon>
        <taxon>Andropogonodae</taxon>
        <taxon>Andropogoneae</taxon>
        <taxon>Tripsacinae</taxon>
        <taxon>Zea</taxon>
    </lineage>
</organism>
<name>A0A3L6FID6_MAIZE</name>
<sequence length="56" mass="6748">MTGETICVIGLRYENIRKLAWRLIEKKINENIRKLAWRLRQERREGNRADRAGPVR</sequence>
<dbReference type="AlphaFoldDB" id="A0A3L6FID6"/>
<evidence type="ECO:0000313" key="2">
    <source>
        <dbReference type="Proteomes" id="UP000251960"/>
    </source>
</evidence>
<accession>A0A3L6FID6</accession>
<reference evidence="1 2" key="1">
    <citation type="journal article" date="2018" name="Nat. Genet.">
        <title>Extensive intraspecific gene order and gene structural variations between Mo17 and other maize genomes.</title>
        <authorList>
            <person name="Sun S."/>
            <person name="Zhou Y."/>
            <person name="Chen J."/>
            <person name="Shi J."/>
            <person name="Zhao H."/>
            <person name="Zhao H."/>
            <person name="Song W."/>
            <person name="Zhang M."/>
            <person name="Cui Y."/>
            <person name="Dong X."/>
            <person name="Liu H."/>
            <person name="Ma X."/>
            <person name="Jiao Y."/>
            <person name="Wang B."/>
            <person name="Wei X."/>
            <person name="Stein J.C."/>
            <person name="Glaubitz J.C."/>
            <person name="Lu F."/>
            <person name="Yu G."/>
            <person name="Liang C."/>
            <person name="Fengler K."/>
            <person name="Li B."/>
            <person name="Rafalski A."/>
            <person name="Schnable P.S."/>
            <person name="Ware D.H."/>
            <person name="Buckler E.S."/>
            <person name="Lai J."/>
        </authorList>
    </citation>
    <scope>NUCLEOTIDE SEQUENCE [LARGE SCALE GENOMIC DNA]</scope>
    <source>
        <strain evidence="2">cv. Missouri 17</strain>
        <tissue evidence="1">Seedling</tissue>
    </source>
</reference>
<gene>
    <name evidence="1" type="ORF">Zm00014a_006913</name>
</gene>
<protein>
    <submittedName>
        <fullName evidence="1">Uncharacterized protein</fullName>
    </submittedName>
</protein>
<proteinExistence type="predicted"/>